<dbReference type="GeneTree" id="ENSGT00940000168947"/>
<name>F6YGC9_CIOIN</name>
<reference evidence="2" key="3">
    <citation type="submission" date="2025-08" db="UniProtKB">
        <authorList>
            <consortium name="Ensembl"/>
        </authorList>
    </citation>
    <scope>IDENTIFICATION</scope>
</reference>
<protein>
    <recommendedName>
        <fullName evidence="4">GYF domain-containing protein</fullName>
    </recommendedName>
</protein>
<feature type="compositionally biased region" description="Low complexity" evidence="1">
    <location>
        <begin position="112"/>
        <end position="122"/>
    </location>
</feature>
<feature type="compositionally biased region" description="Basic and acidic residues" evidence="1">
    <location>
        <begin position="295"/>
        <end position="309"/>
    </location>
</feature>
<feature type="compositionally biased region" description="Polar residues" evidence="1">
    <location>
        <begin position="411"/>
        <end position="420"/>
    </location>
</feature>
<feature type="compositionally biased region" description="Basic and acidic residues" evidence="1">
    <location>
        <begin position="374"/>
        <end position="408"/>
    </location>
</feature>
<feature type="region of interest" description="Disordered" evidence="1">
    <location>
        <begin position="95"/>
        <end position="420"/>
    </location>
</feature>
<feature type="compositionally biased region" description="Basic and acidic residues" evidence="1">
    <location>
        <begin position="344"/>
        <end position="355"/>
    </location>
</feature>
<feature type="compositionally biased region" description="Basic and acidic residues" evidence="1">
    <location>
        <begin position="215"/>
        <end position="242"/>
    </location>
</feature>
<evidence type="ECO:0008006" key="4">
    <source>
        <dbReference type="Google" id="ProtNLM"/>
    </source>
</evidence>
<feature type="compositionally biased region" description="Polar residues" evidence="1">
    <location>
        <begin position="360"/>
        <end position="372"/>
    </location>
</feature>
<reference evidence="2" key="4">
    <citation type="submission" date="2025-09" db="UniProtKB">
        <authorList>
            <consortium name="Ensembl"/>
        </authorList>
    </citation>
    <scope>IDENTIFICATION</scope>
</reference>
<feature type="region of interest" description="Disordered" evidence="1">
    <location>
        <begin position="1"/>
        <end position="33"/>
    </location>
</feature>
<accession>F6YGC9</accession>
<dbReference type="AlphaFoldDB" id="F6YGC9"/>
<reference evidence="2" key="2">
    <citation type="journal article" date="2008" name="Genome Biol.">
        <title>Improved genome assembly and evidence-based global gene model set for the chordate Ciona intestinalis: new insight into intron and operon populations.</title>
        <authorList>
            <person name="Satou Y."/>
            <person name="Mineta K."/>
            <person name="Ogasawara M."/>
            <person name="Sasakura Y."/>
            <person name="Shoguchi E."/>
            <person name="Ueno K."/>
            <person name="Yamada L."/>
            <person name="Matsumoto J."/>
            <person name="Wasserscheid J."/>
            <person name="Dewar K."/>
            <person name="Wiley G.B."/>
            <person name="Macmil S.L."/>
            <person name="Roe B.A."/>
            <person name="Zeller R.W."/>
            <person name="Hastings K.E."/>
            <person name="Lemaire P."/>
            <person name="Lindquist E."/>
            <person name="Endo T."/>
            <person name="Hotta K."/>
            <person name="Inaba K."/>
        </authorList>
    </citation>
    <scope>NUCLEOTIDE SEQUENCE [LARGE SCALE GENOMIC DNA]</scope>
    <source>
        <strain evidence="2">wild type</strain>
    </source>
</reference>
<keyword evidence="3" id="KW-1185">Reference proteome</keyword>
<dbReference type="Proteomes" id="UP000008144">
    <property type="component" value="Chromosome 7"/>
</dbReference>
<feature type="compositionally biased region" description="Basic and acidic residues" evidence="1">
    <location>
        <begin position="320"/>
        <end position="336"/>
    </location>
</feature>
<organism evidence="2 3">
    <name type="scientific">Ciona intestinalis</name>
    <name type="common">Transparent sea squirt</name>
    <name type="synonym">Ascidia intestinalis</name>
    <dbReference type="NCBI Taxonomy" id="7719"/>
    <lineage>
        <taxon>Eukaryota</taxon>
        <taxon>Metazoa</taxon>
        <taxon>Chordata</taxon>
        <taxon>Tunicata</taxon>
        <taxon>Ascidiacea</taxon>
        <taxon>Phlebobranchia</taxon>
        <taxon>Cionidae</taxon>
        <taxon>Ciona</taxon>
    </lineage>
</organism>
<sequence length="420" mass="46915">MSAETLNFGPQWLRDLSSGGSNVTSPPPSPATQPLIKFKLAQHRYGREEMLALFEKHDNVPSELFRAPNLISEETLTPLALIPLTEDDQRAFSGGVNSDVMHRSRGPGGPLALGRGRSMPPRGRGRGRGEMFSRSMSQSEDGPSYGRGSREYIRRDSWDDRGFNRNGRSFEDTAPRKPVRRSDASDDWRNDAIRGSGDGNENDKEGGSDWRPPAPRKEGWREPGRGSWREREDRGWSNDTFHRDRRPVNRTRSYGSNKYDSEAGLMPEWADDADESEVGVFDPSGAFQAQKKGGKRGDPKLPRDSDRGIRRNASSFGSLKKIEEKERSRSEREEIGRGGAGSKTPEEKPETKENGKPYGSSGSTPTTPNNQPVLKDHEKHEPTSPEKSPIKEKPAEPEKRPDLVEREVPSPNKSVESLEE</sequence>
<dbReference type="HOGENOM" id="CLU_654778_0_0_1"/>
<proteinExistence type="predicted"/>
<dbReference type="STRING" id="7719.ENSCINP00000008746"/>
<reference evidence="3" key="1">
    <citation type="journal article" date="2002" name="Science">
        <title>The draft genome of Ciona intestinalis: insights into chordate and vertebrate origins.</title>
        <authorList>
            <person name="Dehal P."/>
            <person name="Satou Y."/>
            <person name="Campbell R.K."/>
            <person name="Chapman J."/>
            <person name="Degnan B."/>
            <person name="De Tomaso A."/>
            <person name="Davidson B."/>
            <person name="Di Gregorio A."/>
            <person name="Gelpke M."/>
            <person name="Goodstein D.M."/>
            <person name="Harafuji N."/>
            <person name="Hastings K.E."/>
            <person name="Ho I."/>
            <person name="Hotta K."/>
            <person name="Huang W."/>
            <person name="Kawashima T."/>
            <person name="Lemaire P."/>
            <person name="Martinez D."/>
            <person name="Meinertzhagen I.A."/>
            <person name="Necula S."/>
            <person name="Nonaka M."/>
            <person name="Putnam N."/>
            <person name="Rash S."/>
            <person name="Saiga H."/>
            <person name="Satake M."/>
            <person name="Terry A."/>
            <person name="Yamada L."/>
            <person name="Wang H.G."/>
            <person name="Awazu S."/>
            <person name="Azumi K."/>
            <person name="Boore J."/>
            <person name="Branno M."/>
            <person name="Chin-Bow S."/>
            <person name="DeSantis R."/>
            <person name="Doyle S."/>
            <person name="Francino P."/>
            <person name="Keys D.N."/>
            <person name="Haga S."/>
            <person name="Hayashi H."/>
            <person name="Hino K."/>
            <person name="Imai K.S."/>
            <person name="Inaba K."/>
            <person name="Kano S."/>
            <person name="Kobayashi K."/>
            <person name="Kobayashi M."/>
            <person name="Lee B.I."/>
            <person name="Makabe K.W."/>
            <person name="Manohar C."/>
            <person name="Matassi G."/>
            <person name="Medina M."/>
            <person name="Mochizuki Y."/>
            <person name="Mount S."/>
            <person name="Morishita T."/>
            <person name="Miura S."/>
            <person name="Nakayama A."/>
            <person name="Nishizaka S."/>
            <person name="Nomoto H."/>
            <person name="Ohta F."/>
            <person name="Oishi K."/>
            <person name="Rigoutsos I."/>
            <person name="Sano M."/>
            <person name="Sasaki A."/>
            <person name="Sasakura Y."/>
            <person name="Shoguchi E."/>
            <person name="Shin-i T."/>
            <person name="Spagnuolo A."/>
            <person name="Stainier D."/>
            <person name="Suzuki M.M."/>
            <person name="Tassy O."/>
            <person name="Takatori N."/>
            <person name="Tokuoka M."/>
            <person name="Yagi K."/>
            <person name="Yoshizaki F."/>
            <person name="Wada S."/>
            <person name="Zhang C."/>
            <person name="Hyatt P.D."/>
            <person name="Larimer F."/>
            <person name="Detter C."/>
            <person name="Doggett N."/>
            <person name="Glavina T."/>
            <person name="Hawkins T."/>
            <person name="Richardson P."/>
            <person name="Lucas S."/>
            <person name="Kohara Y."/>
            <person name="Levine M."/>
            <person name="Satoh N."/>
            <person name="Rokhsar D.S."/>
        </authorList>
    </citation>
    <scope>NUCLEOTIDE SEQUENCE [LARGE SCALE GENOMIC DNA]</scope>
</reference>
<dbReference type="EMBL" id="EAAA01002340">
    <property type="status" value="NOT_ANNOTATED_CDS"/>
    <property type="molecule type" value="Genomic_DNA"/>
</dbReference>
<dbReference type="Ensembl" id="ENSCINT00000008746.3">
    <property type="protein sequence ID" value="ENSCINP00000008746.3"/>
    <property type="gene ID" value="ENSCING00000023190.1"/>
</dbReference>
<evidence type="ECO:0000256" key="1">
    <source>
        <dbReference type="SAM" id="MobiDB-lite"/>
    </source>
</evidence>
<evidence type="ECO:0000313" key="2">
    <source>
        <dbReference type="Ensembl" id="ENSCINP00000008746.3"/>
    </source>
</evidence>
<dbReference type="InParanoid" id="F6YGC9"/>
<feature type="compositionally biased region" description="Basic and acidic residues" evidence="1">
    <location>
        <begin position="148"/>
        <end position="192"/>
    </location>
</feature>
<evidence type="ECO:0000313" key="3">
    <source>
        <dbReference type="Proteomes" id="UP000008144"/>
    </source>
</evidence>